<feature type="repeat" description="ANK" evidence="1">
    <location>
        <begin position="257"/>
        <end position="289"/>
    </location>
</feature>
<dbReference type="Proteomes" id="UP000001542">
    <property type="component" value="Unassembled WGS sequence"/>
</dbReference>
<dbReference type="InParanoid" id="A2DIS6"/>
<dbReference type="VEuPathDB" id="TrichDB:TVAGG3_0562360"/>
<accession>A2DIS6</accession>
<gene>
    <name evidence="3" type="ORF">TVAG_432850</name>
</gene>
<dbReference type="SUPFAM" id="SSF48403">
    <property type="entry name" value="Ankyrin repeat"/>
    <property type="match status" value="1"/>
</dbReference>
<organism evidence="3 4">
    <name type="scientific">Trichomonas vaginalis (strain ATCC PRA-98 / G3)</name>
    <dbReference type="NCBI Taxonomy" id="412133"/>
    <lineage>
        <taxon>Eukaryota</taxon>
        <taxon>Metamonada</taxon>
        <taxon>Parabasalia</taxon>
        <taxon>Trichomonadida</taxon>
        <taxon>Trichomonadidae</taxon>
        <taxon>Trichomonas</taxon>
    </lineage>
</organism>
<keyword evidence="2" id="KW-0175">Coiled coil</keyword>
<feature type="repeat" description="ANK" evidence="1">
    <location>
        <begin position="357"/>
        <end position="389"/>
    </location>
</feature>
<reference evidence="3" key="1">
    <citation type="submission" date="2006-10" db="EMBL/GenBank/DDBJ databases">
        <authorList>
            <person name="Amadeo P."/>
            <person name="Zhao Q."/>
            <person name="Wortman J."/>
            <person name="Fraser-Liggett C."/>
            <person name="Carlton J."/>
        </authorList>
    </citation>
    <scope>NUCLEOTIDE SEQUENCE</scope>
    <source>
        <strain evidence="3">G3</strain>
    </source>
</reference>
<evidence type="ECO:0000313" key="4">
    <source>
        <dbReference type="Proteomes" id="UP000001542"/>
    </source>
</evidence>
<dbReference type="eggNOG" id="KOG0504">
    <property type="taxonomic scope" value="Eukaryota"/>
</dbReference>
<dbReference type="AlphaFoldDB" id="A2DIS6"/>
<name>A2DIS6_TRIV3</name>
<dbReference type="InterPro" id="IPR002110">
    <property type="entry name" value="Ankyrin_rpt"/>
</dbReference>
<dbReference type="SMART" id="SM00248">
    <property type="entry name" value="ANK"/>
    <property type="match status" value="4"/>
</dbReference>
<dbReference type="PANTHER" id="PTHR44207">
    <property type="entry name" value="SURFACE ANTIGEN BSPA-LIKE-RELATED"/>
    <property type="match status" value="1"/>
</dbReference>
<evidence type="ECO:0000256" key="2">
    <source>
        <dbReference type="SAM" id="Coils"/>
    </source>
</evidence>
<dbReference type="PROSITE" id="PS50088">
    <property type="entry name" value="ANK_REPEAT"/>
    <property type="match status" value="3"/>
</dbReference>
<feature type="coiled-coil region" evidence="2">
    <location>
        <begin position="117"/>
        <end position="200"/>
    </location>
</feature>
<dbReference type="KEGG" id="tva:5465218"/>
<dbReference type="PANTHER" id="PTHR44207:SF1">
    <property type="entry name" value="SURFACE ANTIGEN BSPA-LIKE"/>
    <property type="match status" value="1"/>
</dbReference>
<proteinExistence type="predicted"/>
<keyword evidence="1" id="KW-0040">ANK repeat</keyword>
<reference evidence="3" key="2">
    <citation type="journal article" date="2007" name="Science">
        <title>Draft genome sequence of the sexually transmitted pathogen Trichomonas vaginalis.</title>
        <authorList>
            <person name="Carlton J.M."/>
            <person name="Hirt R.P."/>
            <person name="Silva J.C."/>
            <person name="Delcher A.L."/>
            <person name="Schatz M."/>
            <person name="Zhao Q."/>
            <person name="Wortman J.R."/>
            <person name="Bidwell S.L."/>
            <person name="Alsmark U.C.M."/>
            <person name="Besteiro S."/>
            <person name="Sicheritz-Ponten T."/>
            <person name="Noel C.J."/>
            <person name="Dacks J.B."/>
            <person name="Foster P.G."/>
            <person name="Simillion C."/>
            <person name="Van de Peer Y."/>
            <person name="Miranda-Saavedra D."/>
            <person name="Barton G.J."/>
            <person name="Westrop G.D."/>
            <person name="Mueller S."/>
            <person name="Dessi D."/>
            <person name="Fiori P.L."/>
            <person name="Ren Q."/>
            <person name="Paulsen I."/>
            <person name="Zhang H."/>
            <person name="Bastida-Corcuera F.D."/>
            <person name="Simoes-Barbosa A."/>
            <person name="Brown M.T."/>
            <person name="Hayes R.D."/>
            <person name="Mukherjee M."/>
            <person name="Okumura C.Y."/>
            <person name="Schneider R."/>
            <person name="Smith A.J."/>
            <person name="Vanacova S."/>
            <person name="Villalvazo M."/>
            <person name="Haas B.J."/>
            <person name="Pertea M."/>
            <person name="Feldblyum T.V."/>
            <person name="Utterback T.R."/>
            <person name="Shu C.L."/>
            <person name="Osoegawa K."/>
            <person name="de Jong P.J."/>
            <person name="Hrdy I."/>
            <person name="Horvathova L."/>
            <person name="Zubacova Z."/>
            <person name="Dolezal P."/>
            <person name="Malik S.B."/>
            <person name="Logsdon J.M. Jr."/>
            <person name="Henze K."/>
            <person name="Gupta A."/>
            <person name="Wang C.C."/>
            <person name="Dunne R.L."/>
            <person name="Upcroft J.A."/>
            <person name="Upcroft P."/>
            <person name="White O."/>
            <person name="Salzberg S.L."/>
            <person name="Tang P."/>
            <person name="Chiu C.-H."/>
            <person name="Lee Y.-S."/>
            <person name="Embley T.M."/>
            <person name="Coombs G.H."/>
            <person name="Mottram J.C."/>
            <person name="Tachezy J."/>
            <person name="Fraser-Liggett C.M."/>
            <person name="Johnson P.J."/>
        </authorList>
    </citation>
    <scope>NUCLEOTIDE SEQUENCE [LARGE SCALE GENOMIC DNA]</scope>
    <source>
        <strain evidence="3">G3</strain>
    </source>
</reference>
<protein>
    <submittedName>
        <fullName evidence="3">Uncharacterized protein</fullName>
    </submittedName>
</protein>
<feature type="repeat" description="ANK" evidence="1">
    <location>
        <begin position="324"/>
        <end position="356"/>
    </location>
</feature>
<dbReference type="OrthoDB" id="539213at2759"/>
<dbReference type="Gene3D" id="1.25.40.20">
    <property type="entry name" value="Ankyrin repeat-containing domain"/>
    <property type="match status" value="2"/>
</dbReference>
<dbReference type="InterPro" id="IPR036770">
    <property type="entry name" value="Ankyrin_rpt-contain_sf"/>
</dbReference>
<keyword evidence="4" id="KW-1185">Reference proteome</keyword>
<dbReference type="Gene3D" id="1.10.287.1490">
    <property type="match status" value="1"/>
</dbReference>
<dbReference type="EMBL" id="DS113205">
    <property type="protein sequence ID" value="EAY19689.1"/>
    <property type="molecule type" value="Genomic_DNA"/>
</dbReference>
<dbReference type="RefSeq" id="XP_001580675.1">
    <property type="nucleotide sequence ID" value="XM_001580625.1"/>
</dbReference>
<evidence type="ECO:0000313" key="3">
    <source>
        <dbReference type="EMBL" id="EAY19689.1"/>
    </source>
</evidence>
<dbReference type="Pfam" id="PF12796">
    <property type="entry name" value="Ank_2"/>
    <property type="match status" value="2"/>
</dbReference>
<evidence type="ECO:0000256" key="1">
    <source>
        <dbReference type="PROSITE-ProRule" id="PRU00023"/>
    </source>
</evidence>
<dbReference type="VEuPathDB" id="TrichDB:TVAG_490010"/>
<sequence>MTELNLDFDYIANNIQQYIDEDNFYDILEMENIPKVLRKATLDSNNFQAILSQGKPKYGPSKLFKFIQKCNVTVDSYDDAINVLKSYKRVLKLKSANSLIDFLKKYSTECITGSKELADLNSENQNLRSKVETMGTDVTKLNSENQNLHSKLESLEKELSTLKNNNEQLKKDNEQLKKDNEQLKKDIKTVKDEITQEKNTNDQLFKSINDYGTMNQLRKSGDFDAIYNFLNDLSSKDHKIKISIACALGLCEKKNSYECTSLLWACVNGNLQLVKSLVEGGCDRNACDKFGNNCFIEAASKGYVDIVRYLVDAGFDKNWRIKSNGFNAILNASQDGKLDMVKYLISIGCSANSKQNGNANCLYFASLNGHLEVVKYLVSVGGNPKDKDNDGFSSI</sequence>
<dbReference type="STRING" id="5722.A2DIS6"/>